<evidence type="ECO:0000313" key="3">
    <source>
        <dbReference type="EMBL" id="MDM7860903.1"/>
    </source>
</evidence>
<dbReference type="InterPro" id="IPR037053">
    <property type="entry name" value="Phage_tail_collar_dom_sf"/>
</dbReference>
<keyword evidence="1" id="KW-0732">Signal</keyword>
<dbReference type="EMBL" id="JAUCBP010000007">
    <property type="protein sequence ID" value="MDM7860903.1"/>
    <property type="molecule type" value="Genomic_DNA"/>
</dbReference>
<comment type="caution">
    <text evidence="3">The sequence shown here is derived from an EMBL/GenBank/DDBJ whole genome shotgun (WGS) entry which is preliminary data.</text>
</comment>
<accession>A0ABT7SXJ4</accession>
<name>A0ABT7SXJ4_9ALTE</name>
<gene>
    <name evidence="3" type="ORF">QTP81_09875</name>
</gene>
<keyword evidence="4" id="KW-1185">Reference proteome</keyword>
<evidence type="ECO:0000313" key="4">
    <source>
        <dbReference type="Proteomes" id="UP001234343"/>
    </source>
</evidence>
<dbReference type="RefSeq" id="WP_289365187.1">
    <property type="nucleotide sequence ID" value="NZ_JAUCBP010000007.1"/>
</dbReference>
<protein>
    <submittedName>
        <fullName evidence="3">Tail fiber protein</fullName>
    </submittedName>
</protein>
<dbReference type="Gene3D" id="3.90.1340.10">
    <property type="entry name" value="Phage tail collar domain"/>
    <property type="match status" value="1"/>
</dbReference>
<reference evidence="3 4" key="1">
    <citation type="submission" date="2023-06" db="EMBL/GenBank/DDBJ databases">
        <title>Alteromonas sp. ASW11-36 isolated from intertidal sand.</title>
        <authorList>
            <person name="Li Y."/>
        </authorList>
    </citation>
    <scope>NUCLEOTIDE SEQUENCE [LARGE SCALE GENOMIC DNA]</scope>
    <source>
        <strain evidence="3 4">ASW11-36</strain>
    </source>
</reference>
<feature type="signal peptide" evidence="1">
    <location>
        <begin position="1"/>
        <end position="30"/>
    </location>
</feature>
<organism evidence="3 4">
    <name type="scientific">Alteromonas arenosi</name>
    <dbReference type="NCBI Taxonomy" id="3055817"/>
    <lineage>
        <taxon>Bacteria</taxon>
        <taxon>Pseudomonadati</taxon>
        <taxon>Pseudomonadota</taxon>
        <taxon>Gammaproteobacteria</taxon>
        <taxon>Alteromonadales</taxon>
        <taxon>Alteromonadaceae</taxon>
        <taxon>Alteromonas/Salinimonas group</taxon>
        <taxon>Alteromonas</taxon>
    </lineage>
</organism>
<dbReference type="InterPro" id="IPR011083">
    <property type="entry name" value="Phage_tail_collar_dom"/>
</dbReference>
<dbReference type="SUPFAM" id="SSF88874">
    <property type="entry name" value="Receptor-binding domain of short tail fibre protein gp12"/>
    <property type="match status" value="1"/>
</dbReference>
<feature type="chain" id="PRO_5045802304" evidence="1">
    <location>
        <begin position="31"/>
        <end position="215"/>
    </location>
</feature>
<sequence>MKLNKQFMPSIKFFLLATVLNVFTPSQALADQPLIGELRQFPYTFCPRSWAEADGRLLPIAQYTALFSIFGTMYGGDGRTTFGLPNIQARTVKGEGQGPGLSRYLQGQTGGTETMVLSAIDIPSHTHSATTTTSINVSTLLADTQVPTDALLADDAGDRIYTQRAPNDTMSAGSITSTTVVEPNTVAGANDFVRRQPYIGMRFCVAIQGIFPSRS</sequence>
<proteinExistence type="predicted"/>
<dbReference type="Pfam" id="PF07484">
    <property type="entry name" value="Collar"/>
    <property type="match status" value="1"/>
</dbReference>
<dbReference type="Proteomes" id="UP001234343">
    <property type="component" value="Unassembled WGS sequence"/>
</dbReference>
<feature type="domain" description="Phage tail collar" evidence="2">
    <location>
        <begin position="36"/>
        <end position="92"/>
    </location>
</feature>
<evidence type="ECO:0000259" key="2">
    <source>
        <dbReference type="Pfam" id="PF07484"/>
    </source>
</evidence>
<evidence type="ECO:0000256" key="1">
    <source>
        <dbReference type="SAM" id="SignalP"/>
    </source>
</evidence>